<name>W4JZM9_HETIT</name>
<keyword evidence="3" id="KW-1185">Reference proteome</keyword>
<dbReference type="HOGENOM" id="CLU_2961064_0_0_1"/>
<dbReference type="InParanoid" id="W4JZM9"/>
<reference evidence="2 3" key="1">
    <citation type="journal article" date="2012" name="New Phytol.">
        <title>Insight into trade-off between wood decay and parasitism from the genome of a fungal forest pathogen.</title>
        <authorList>
            <person name="Olson A."/>
            <person name="Aerts A."/>
            <person name="Asiegbu F."/>
            <person name="Belbahri L."/>
            <person name="Bouzid O."/>
            <person name="Broberg A."/>
            <person name="Canback B."/>
            <person name="Coutinho P.M."/>
            <person name="Cullen D."/>
            <person name="Dalman K."/>
            <person name="Deflorio G."/>
            <person name="van Diepen L.T."/>
            <person name="Dunand C."/>
            <person name="Duplessis S."/>
            <person name="Durling M."/>
            <person name="Gonthier P."/>
            <person name="Grimwood J."/>
            <person name="Fossdal C.G."/>
            <person name="Hansson D."/>
            <person name="Henrissat B."/>
            <person name="Hietala A."/>
            <person name="Himmelstrand K."/>
            <person name="Hoffmeister D."/>
            <person name="Hogberg N."/>
            <person name="James T.Y."/>
            <person name="Karlsson M."/>
            <person name="Kohler A."/>
            <person name="Kues U."/>
            <person name="Lee Y.H."/>
            <person name="Lin Y.C."/>
            <person name="Lind M."/>
            <person name="Lindquist E."/>
            <person name="Lombard V."/>
            <person name="Lucas S."/>
            <person name="Lunden K."/>
            <person name="Morin E."/>
            <person name="Murat C."/>
            <person name="Park J."/>
            <person name="Raffaello T."/>
            <person name="Rouze P."/>
            <person name="Salamov A."/>
            <person name="Schmutz J."/>
            <person name="Solheim H."/>
            <person name="Stahlberg J."/>
            <person name="Velez H."/>
            <person name="de Vries R.P."/>
            <person name="Wiebenga A."/>
            <person name="Woodward S."/>
            <person name="Yakovlev I."/>
            <person name="Garbelotto M."/>
            <person name="Martin F."/>
            <person name="Grigoriev I.V."/>
            <person name="Stenlid J."/>
        </authorList>
    </citation>
    <scope>NUCLEOTIDE SEQUENCE [LARGE SCALE GENOMIC DNA]</scope>
    <source>
        <strain evidence="2 3">TC 32-1</strain>
    </source>
</reference>
<proteinExistence type="predicted"/>
<dbReference type="KEGG" id="hir:HETIRDRAFT_454282"/>
<dbReference type="RefSeq" id="XP_009550272.1">
    <property type="nucleotide sequence ID" value="XM_009551977.1"/>
</dbReference>
<sequence length="59" mass="6372">MSQAVPTGRLIRVRPGLARNPTGPGERQRRAPGCEDRDPVGVVKSHDSGLNDIPDKRGK</sequence>
<feature type="compositionally biased region" description="Basic and acidic residues" evidence="1">
    <location>
        <begin position="26"/>
        <end position="59"/>
    </location>
</feature>
<dbReference type="AlphaFoldDB" id="W4JZM9"/>
<evidence type="ECO:0000313" key="2">
    <source>
        <dbReference type="EMBL" id="ETW78291.1"/>
    </source>
</evidence>
<organism evidence="2 3">
    <name type="scientific">Heterobasidion irregulare (strain TC 32-1)</name>
    <dbReference type="NCBI Taxonomy" id="747525"/>
    <lineage>
        <taxon>Eukaryota</taxon>
        <taxon>Fungi</taxon>
        <taxon>Dikarya</taxon>
        <taxon>Basidiomycota</taxon>
        <taxon>Agaricomycotina</taxon>
        <taxon>Agaricomycetes</taxon>
        <taxon>Russulales</taxon>
        <taxon>Bondarzewiaceae</taxon>
        <taxon>Heterobasidion</taxon>
        <taxon>Heterobasidion annosum species complex</taxon>
    </lineage>
</organism>
<evidence type="ECO:0000256" key="1">
    <source>
        <dbReference type="SAM" id="MobiDB-lite"/>
    </source>
</evidence>
<protein>
    <submittedName>
        <fullName evidence="2">Uncharacterized protein</fullName>
    </submittedName>
</protein>
<gene>
    <name evidence="2" type="ORF">HETIRDRAFT_454282</name>
</gene>
<dbReference type="GeneID" id="20676490"/>
<dbReference type="EMBL" id="KI925462">
    <property type="protein sequence ID" value="ETW78291.1"/>
    <property type="molecule type" value="Genomic_DNA"/>
</dbReference>
<feature type="region of interest" description="Disordered" evidence="1">
    <location>
        <begin position="1"/>
        <end position="59"/>
    </location>
</feature>
<evidence type="ECO:0000313" key="3">
    <source>
        <dbReference type="Proteomes" id="UP000030671"/>
    </source>
</evidence>
<dbReference type="Proteomes" id="UP000030671">
    <property type="component" value="Unassembled WGS sequence"/>
</dbReference>
<accession>W4JZM9</accession>